<keyword evidence="3" id="KW-1185">Reference proteome</keyword>
<evidence type="ECO:0000259" key="1">
    <source>
        <dbReference type="Pfam" id="PF04443"/>
    </source>
</evidence>
<dbReference type="Pfam" id="PF04443">
    <property type="entry name" value="LuxE"/>
    <property type="match status" value="1"/>
</dbReference>
<name>A0ABX8X807_SHEPU</name>
<reference evidence="2 3" key="1">
    <citation type="submission" date="2021-08" db="EMBL/GenBank/DDBJ databases">
        <title>Shewanella putrefaciens YZ-J, complete genome.</title>
        <authorList>
            <person name="Yi Z."/>
        </authorList>
    </citation>
    <scope>NUCLEOTIDE SEQUENCE [LARGE SCALE GENOMIC DNA]</scope>
    <source>
        <strain evidence="2 3">YZ-J</strain>
    </source>
</reference>
<dbReference type="RefSeq" id="WP_011788736.1">
    <property type="nucleotide sequence ID" value="NZ_BMPK01000008.1"/>
</dbReference>
<dbReference type="InterPro" id="IPR007534">
    <property type="entry name" value="LuxE"/>
</dbReference>
<evidence type="ECO:0000313" key="2">
    <source>
        <dbReference type="EMBL" id="QYX71711.1"/>
    </source>
</evidence>
<accession>A0ABX8X807</accession>
<dbReference type="GeneID" id="67444221"/>
<gene>
    <name evidence="2" type="ORF">K3G22_13130</name>
</gene>
<evidence type="ECO:0000313" key="3">
    <source>
        <dbReference type="Proteomes" id="UP000827084"/>
    </source>
</evidence>
<dbReference type="Gene3D" id="3.40.50.12780">
    <property type="entry name" value="N-terminal domain of ligase-like"/>
    <property type="match status" value="1"/>
</dbReference>
<organism evidence="2 3">
    <name type="scientific">Shewanella putrefaciens</name>
    <name type="common">Pseudomonas putrefaciens</name>
    <dbReference type="NCBI Taxonomy" id="24"/>
    <lineage>
        <taxon>Bacteria</taxon>
        <taxon>Pseudomonadati</taxon>
        <taxon>Pseudomonadota</taxon>
        <taxon>Gammaproteobacteria</taxon>
        <taxon>Alteromonadales</taxon>
        <taxon>Shewanellaceae</taxon>
        <taxon>Shewanella</taxon>
    </lineage>
</organism>
<protein>
    <submittedName>
        <fullName evidence="2">Acyl-protein synthetase</fullName>
    </submittedName>
</protein>
<dbReference type="SUPFAM" id="SSF56801">
    <property type="entry name" value="Acetyl-CoA synthetase-like"/>
    <property type="match status" value="1"/>
</dbReference>
<dbReference type="Proteomes" id="UP000827084">
    <property type="component" value="Chromosome"/>
</dbReference>
<dbReference type="InterPro" id="IPR042099">
    <property type="entry name" value="ANL_N_sf"/>
</dbReference>
<feature type="domain" description="Acyl-protein synthetase LuxE" evidence="1">
    <location>
        <begin position="53"/>
        <end position="349"/>
    </location>
</feature>
<proteinExistence type="predicted"/>
<sequence>MNWLWDHSIFALPQVEKEALLLAELNKLTSHHEVNCPSFANILRAFHWGHSEDYAQLPYLACRLFKLMKLQSIPDAKIFKMISSSGTTGAASQIVLDRETASLQTKVLVKILQEFIGKQRLPMLLIEKTSLVQNRNDFSARGAGAVGLSFLGRDHTYALDSNMQPDWKTIDAFCERYSNQPIILFGFTFMVWEHFLEQIKKRGHKLSFEQGILFHSGGWKKLQHKAVDNATFKMQCSEWLGIAKVHNFYGMAEQIGSIFVECESGHLHAPLYSDVIIREPTTLAPLPIGKEGLIQVLSAIPKSYPGHSLLTEDIGRIIGIDNCCCGRKGQYFEVIGRQKGAEVRGCSDTFQ</sequence>
<dbReference type="EMBL" id="CP080635">
    <property type="protein sequence ID" value="QYX71711.1"/>
    <property type="molecule type" value="Genomic_DNA"/>
</dbReference>